<dbReference type="InterPro" id="IPR036397">
    <property type="entry name" value="RNaseH_sf"/>
</dbReference>
<dbReference type="NCBIfam" id="TIGR00573">
    <property type="entry name" value="dnaq"/>
    <property type="match status" value="1"/>
</dbReference>
<evidence type="ECO:0000313" key="5">
    <source>
        <dbReference type="EMBL" id="MBA8924251.1"/>
    </source>
</evidence>
<dbReference type="Proteomes" id="UP000517916">
    <property type="component" value="Unassembled WGS sequence"/>
</dbReference>
<evidence type="ECO:0000259" key="4">
    <source>
        <dbReference type="PROSITE" id="PS51194"/>
    </source>
</evidence>
<name>A0ABR6BBJ9_9PSEU</name>
<dbReference type="CDD" id="cd06127">
    <property type="entry name" value="DEDDh"/>
    <property type="match status" value="1"/>
</dbReference>
<comment type="caution">
    <text evidence="5">The sequence shown here is derived from an EMBL/GenBank/DDBJ whole genome shotgun (WGS) entry which is preliminary data.</text>
</comment>
<dbReference type="PROSITE" id="PS51194">
    <property type="entry name" value="HELICASE_CTER"/>
    <property type="match status" value="1"/>
</dbReference>
<dbReference type="SUPFAM" id="SSF53098">
    <property type="entry name" value="Ribonuclease H-like"/>
    <property type="match status" value="1"/>
</dbReference>
<keyword evidence="5" id="KW-0378">Hydrolase</keyword>
<dbReference type="Gene3D" id="3.30.420.10">
    <property type="entry name" value="Ribonuclease H-like superfamily/Ribonuclease H"/>
    <property type="match status" value="1"/>
</dbReference>
<evidence type="ECO:0000256" key="1">
    <source>
        <dbReference type="ARBA" id="ARBA00022741"/>
    </source>
</evidence>
<keyword evidence="6" id="KW-1185">Reference proteome</keyword>
<accession>A0ABR6BBJ9</accession>
<proteinExistence type="predicted"/>
<dbReference type="InterPro" id="IPR027417">
    <property type="entry name" value="P-loop_NTPase"/>
</dbReference>
<dbReference type="InterPro" id="IPR013520">
    <property type="entry name" value="Ribonucl_H"/>
</dbReference>
<sequence>MVIAAATASGKTEAAFLPICSVLVSSDAPASGVRALYISPLKALINDQFRRLDELCEDLDIPVHRWHGDVAASAKARVVSRPDGVLLTTPESLEALFVLRGPEVARILGGLGWIVIDEMHSFMGTERGAQLRSLMHRVELALGRRVPRIGLSATLGDMDAAAEFLRPGAGAEVAVIVSGDDPGEAKLQLRGYLDGTDAEEETDSSSHAIAEHLYTVLRGKDNLVFVNRRSDVERYSDTLRTLSEQRQVPVEFWPHHGNLAKDVREFVEQRLKEGAPTTAVCTSTLEMGIDIGSVHSVAQLSSPPTVAALRQRLGRSGRRGEPSIMRVYVSEPVVEPSTPPTDQLRAELVQTIAMIDLLGDRWYEPPNTGLLHLSTLVQQVLSIIAQDQGATPTRLWRDLCGTGPFQHVDKDLFGTLLRDLGGNDLIRQESDGLLLLGGLGERIVDHYSFYAAFATAEEYRLVAGSRTLGTLPILRPVLPDSLLIFAGRRWRVLSVDARTKLIELTESRGGRAPLFAGLAAEISDEVRQRMVELYTSPVVPHYLDTAAQQLLAEGRETFRRLRLADTPALSWGNDTVLFPWIGDRALDTLGVLLTQAGLTTWRDGLALTISNCGPARLRAVISTLLADREINASDLAATVPDTIIEKYDGYLGDRLRTLAYASGHLDLPGALAALRRIVDQLPEHDTNPIDGTPLPEPGYAVLDLETTGLSPTHDRIVEIAVVLMDRHGAVTGEWNSLINPERSPGASHVHGLTRTQLRDAPTLRRVITEFTKLLNGRILVGHNVAFDLSFLAAEFARLERPLPLLTTVCTMRLDQRLNARGRRSLADCCTAADIPLNQRQHSALGDARLTANLFRHFFDHSSGFDSIP</sequence>
<evidence type="ECO:0000313" key="6">
    <source>
        <dbReference type="Proteomes" id="UP000517916"/>
    </source>
</evidence>
<dbReference type="PANTHER" id="PTHR47962:SF5">
    <property type="entry name" value="ATP-DEPENDENT HELICASE LHR-RELATED"/>
    <property type="match status" value="1"/>
</dbReference>
<evidence type="ECO:0000256" key="2">
    <source>
        <dbReference type="ARBA" id="ARBA00022840"/>
    </source>
</evidence>
<dbReference type="EC" id="3.6.4.-" evidence="5"/>
<feature type="domain" description="Helicase C-terminal" evidence="4">
    <location>
        <begin position="208"/>
        <end position="374"/>
    </location>
</feature>
<dbReference type="Pfam" id="PF00270">
    <property type="entry name" value="DEAD"/>
    <property type="match status" value="1"/>
</dbReference>
<protein>
    <submittedName>
        <fullName evidence="5">ATP-dependent Lhr-like helicase</fullName>
        <ecNumber evidence="5">3.6.4.-</ecNumber>
    </submittedName>
</protein>
<dbReference type="GO" id="GO:0016787">
    <property type="term" value="F:hydrolase activity"/>
    <property type="evidence" value="ECO:0007669"/>
    <property type="project" value="UniProtKB-KW"/>
</dbReference>
<evidence type="ECO:0000259" key="3">
    <source>
        <dbReference type="PROSITE" id="PS51192"/>
    </source>
</evidence>
<dbReference type="PROSITE" id="PS51192">
    <property type="entry name" value="HELICASE_ATP_BIND_1"/>
    <property type="match status" value="1"/>
</dbReference>
<gene>
    <name evidence="5" type="ORF">BC739_001448</name>
</gene>
<keyword evidence="1" id="KW-0547">Nucleotide-binding</keyword>
<dbReference type="InterPro" id="IPR052511">
    <property type="entry name" value="ATP-dep_Helicase"/>
</dbReference>
<dbReference type="Gene3D" id="3.40.50.300">
    <property type="entry name" value="P-loop containing nucleotide triphosphate hydrolases"/>
    <property type="match status" value="2"/>
</dbReference>
<dbReference type="PANTHER" id="PTHR47962">
    <property type="entry name" value="ATP-DEPENDENT HELICASE LHR-RELATED-RELATED"/>
    <property type="match status" value="1"/>
</dbReference>
<dbReference type="EMBL" id="JACJID010000001">
    <property type="protein sequence ID" value="MBA8924251.1"/>
    <property type="molecule type" value="Genomic_DNA"/>
</dbReference>
<dbReference type="SMART" id="SM00479">
    <property type="entry name" value="EXOIII"/>
    <property type="match status" value="1"/>
</dbReference>
<dbReference type="SUPFAM" id="SSF52540">
    <property type="entry name" value="P-loop containing nucleoside triphosphate hydrolases"/>
    <property type="match status" value="1"/>
</dbReference>
<dbReference type="InterPro" id="IPR011545">
    <property type="entry name" value="DEAD/DEAH_box_helicase_dom"/>
</dbReference>
<dbReference type="InterPro" id="IPR006054">
    <property type="entry name" value="DnaQ"/>
</dbReference>
<dbReference type="InterPro" id="IPR012337">
    <property type="entry name" value="RNaseH-like_sf"/>
</dbReference>
<feature type="domain" description="Helicase ATP-binding" evidence="3">
    <location>
        <begin position="1"/>
        <end position="173"/>
    </location>
</feature>
<dbReference type="SMART" id="SM00490">
    <property type="entry name" value="HELICc"/>
    <property type="match status" value="1"/>
</dbReference>
<dbReference type="Pfam" id="PF00271">
    <property type="entry name" value="Helicase_C"/>
    <property type="match status" value="1"/>
</dbReference>
<reference evidence="5 6" key="1">
    <citation type="submission" date="2020-08" db="EMBL/GenBank/DDBJ databases">
        <title>Genomic Encyclopedia of Archaeal and Bacterial Type Strains, Phase II (KMG-II): from individual species to whole genera.</title>
        <authorList>
            <person name="Goeker M."/>
        </authorList>
    </citation>
    <scope>NUCLEOTIDE SEQUENCE [LARGE SCALE GENOMIC DNA]</scope>
    <source>
        <strain evidence="5 6">DSM 43850</strain>
    </source>
</reference>
<dbReference type="Pfam" id="PF00929">
    <property type="entry name" value="RNase_T"/>
    <property type="match status" value="1"/>
</dbReference>
<dbReference type="CDD" id="cd18796">
    <property type="entry name" value="SF2_C_LHR"/>
    <property type="match status" value="1"/>
</dbReference>
<dbReference type="InterPro" id="IPR014001">
    <property type="entry name" value="Helicase_ATP-bd"/>
</dbReference>
<keyword evidence="2" id="KW-0067">ATP-binding</keyword>
<organism evidence="5 6">
    <name type="scientific">Kutzneria viridogrisea</name>
    <dbReference type="NCBI Taxonomy" id="47990"/>
    <lineage>
        <taxon>Bacteria</taxon>
        <taxon>Bacillati</taxon>
        <taxon>Actinomycetota</taxon>
        <taxon>Actinomycetes</taxon>
        <taxon>Pseudonocardiales</taxon>
        <taxon>Pseudonocardiaceae</taxon>
        <taxon>Kutzneria</taxon>
    </lineage>
</organism>
<dbReference type="SMART" id="SM00487">
    <property type="entry name" value="DEXDc"/>
    <property type="match status" value="1"/>
</dbReference>
<dbReference type="InterPro" id="IPR001650">
    <property type="entry name" value="Helicase_C-like"/>
</dbReference>